<feature type="region of interest" description="Disordered" evidence="1">
    <location>
        <begin position="337"/>
        <end position="357"/>
    </location>
</feature>
<proteinExistence type="predicted"/>
<evidence type="ECO:0000259" key="3">
    <source>
        <dbReference type="Pfam" id="PF14833"/>
    </source>
</evidence>
<comment type="caution">
    <text evidence="4">The sequence shown here is derived from an EMBL/GenBank/DDBJ whole genome shotgun (WGS) entry which is preliminary data.</text>
</comment>
<evidence type="ECO:0000313" key="5">
    <source>
        <dbReference type="Proteomes" id="UP000555552"/>
    </source>
</evidence>
<dbReference type="Gene3D" id="3.40.50.720">
    <property type="entry name" value="NAD(P)-binding Rossmann-like Domain"/>
    <property type="match status" value="1"/>
</dbReference>
<feature type="domain" description="6-phosphogluconate dehydrogenase NADP-binding" evidence="2">
    <location>
        <begin position="55"/>
        <end position="202"/>
    </location>
</feature>
<evidence type="ECO:0000256" key="1">
    <source>
        <dbReference type="SAM" id="MobiDB-lite"/>
    </source>
</evidence>
<protein>
    <submittedName>
        <fullName evidence="4">NAD(P)-dependent oxidoreductase</fullName>
    </submittedName>
</protein>
<dbReference type="InterPro" id="IPR006115">
    <property type="entry name" value="6PGDH_NADP-bd"/>
</dbReference>
<dbReference type="Pfam" id="PF14833">
    <property type="entry name" value="NAD_binding_11"/>
    <property type="match status" value="1"/>
</dbReference>
<dbReference type="AlphaFoldDB" id="A0A849BLA3"/>
<dbReference type="GO" id="GO:0050661">
    <property type="term" value="F:NADP binding"/>
    <property type="evidence" value="ECO:0007669"/>
    <property type="project" value="InterPro"/>
</dbReference>
<gene>
    <name evidence="4" type="ORF">HLB09_00480</name>
</gene>
<dbReference type="InterPro" id="IPR013328">
    <property type="entry name" value="6PGD_dom2"/>
</dbReference>
<feature type="region of interest" description="Disordered" evidence="1">
    <location>
        <begin position="1"/>
        <end position="48"/>
    </location>
</feature>
<organism evidence="4 5">
    <name type="scientific">Pseudokineococcus marinus</name>
    <dbReference type="NCBI Taxonomy" id="351215"/>
    <lineage>
        <taxon>Bacteria</taxon>
        <taxon>Bacillati</taxon>
        <taxon>Actinomycetota</taxon>
        <taxon>Actinomycetes</taxon>
        <taxon>Kineosporiales</taxon>
        <taxon>Kineosporiaceae</taxon>
        <taxon>Pseudokineococcus</taxon>
    </lineage>
</organism>
<dbReference type="PANTHER" id="PTHR43060">
    <property type="entry name" value="3-HYDROXYISOBUTYRATE DEHYDROGENASE-LIKE 1, MITOCHONDRIAL-RELATED"/>
    <property type="match status" value="1"/>
</dbReference>
<dbReference type="InterPro" id="IPR008927">
    <property type="entry name" value="6-PGluconate_DH-like_C_sf"/>
</dbReference>
<dbReference type="SUPFAM" id="SSF51735">
    <property type="entry name" value="NAD(P)-binding Rossmann-fold domains"/>
    <property type="match status" value="1"/>
</dbReference>
<dbReference type="SUPFAM" id="SSF48179">
    <property type="entry name" value="6-phosphogluconate dehydrogenase C-terminal domain-like"/>
    <property type="match status" value="1"/>
</dbReference>
<dbReference type="EMBL" id="JABEMA010000003">
    <property type="protein sequence ID" value="NNH21582.1"/>
    <property type="molecule type" value="Genomic_DNA"/>
</dbReference>
<dbReference type="Gene3D" id="1.10.1040.10">
    <property type="entry name" value="N-(1-d-carboxylethyl)-l-norvaline Dehydrogenase, domain 2"/>
    <property type="match status" value="1"/>
</dbReference>
<accession>A0A849BLA3</accession>
<dbReference type="Pfam" id="PF03446">
    <property type="entry name" value="NAD_binding_2"/>
    <property type="match status" value="1"/>
</dbReference>
<keyword evidence="5" id="KW-1185">Reference proteome</keyword>
<dbReference type="PANTHER" id="PTHR43060:SF15">
    <property type="entry name" value="3-HYDROXYISOBUTYRATE DEHYDROGENASE-LIKE 1, MITOCHONDRIAL-RELATED"/>
    <property type="match status" value="1"/>
</dbReference>
<sequence>MSTCTYVCRPSRPGAPRLRPAPTDDARAGHVDTTPPDGAAPADLPSDGAGAERRVAVVGLGAMGGAMATTLNRAGWAVTGFDPSPEARARAADAGVATADRLEDVAGTPFVVLSLPSARVVEQTVPVLLEREGTRVVLDTTTSEPATSEAMAAAARERGAVFVDAPVSGGASGAATGALSAFVGGTPDDVRAAEPLLAALTGGQYAVVGGTGAGNVVKLLNNVLCATNLIAVGEAMDVAAAHGLDLATVAQAVSGASGGSAVTANALPRWVLSGTFDSGFALGLMARDVGLALDVAAARGAKPALLAATHDAWQRALAERGPAADFTEAPATAATATTALAPADATASSTTSSEDDR</sequence>
<dbReference type="InterPro" id="IPR029154">
    <property type="entry name" value="HIBADH-like_NADP-bd"/>
</dbReference>
<dbReference type="GO" id="GO:0051287">
    <property type="term" value="F:NAD binding"/>
    <property type="evidence" value="ECO:0007669"/>
    <property type="project" value="InterPro"/>
</dbReference>
<evidence type="ECO:0000259" key="2">
    <source>
        <dbReference type="Pfam" id="PF03446"/>
    </source>
</evidence>
<dbReference type="InterPro" id="IPR036291">
    <property type="entry name" value="NAD(P)-bd_dom_sf"/>
</dbReference>
<evidence type="ECO:0000313" key="4">
    <source>
        <dbReference type="EMBL" id="NNH21582.1"/>
    </source>
</evidence>
<feature type="domain" description="3-hydroxyisobutyrate dehydrogenase-like NAD-binding" evidence="3">
    <location>
        <begin position="212"/>
        <end position="328"/>
    </location>
</feature>
<dbReference type="Proteomes" id="UP000555552">
    <property type="component" value="Unassembled WGS sequence"/>
</dbReference>
<reference evidence="4 5" key="1">
    <citation type="submission" date="2020-05" db="EMBL/GenBank/DDBJ databases">
        <title>MicrobeNet Type strains.</title>
        <authorList>
            <person name="Nicholson A.C."/>
        </authorList>
    </citation>
    <scope>NUCLEOTIDE SEQUENCE [LARGE SCALE GENOMIC DNA]</scope>
    <source>
        <strain evidence="4 5">JCM 14547</strain>
    </source>
</reference>
<name>A0A849BLA3_9ACTN</name>